<accession>A0A0L0ESA0</accession>
<evidence type="ECO:0000256" key="1">
    <source>
        <dbReference type="SAM" id="Phobius"/>
    </source>
</evidence>
<feature type="transmembrane region" description="Helical" evidence="1">
    <location>
        <begin position="93"/>
        <end position="119"/>
    </location>
</feature>
<keyword evidence="1" id="KW-0812">Transmembrane</keyword>
<evidence type="ECO:0000313" key="3">
    <source>
        <dbReference type="Proteomes" id="UP000036850"/>
    </source>
</evidence>
<dbReference type="EMBL" id="LFZX01000084">
    <property type="protein sequence ID" value="KNC67235.1"/>
    <property type="molecule type" value="Genomic_DNA"/>
</dbReference>
<feature type="transmembrane region" description="Helical" evidence="1">
    <location>
        <begin position="288"/>
        <end position="305"/>
    </location>
</feature>
<organism evidence="2 3">
    <name type="scientific">Pseudoalteromonas rubra</name>
    <dbReference type="NCBI Taxonomy" id="43658"/>
    <lineage>
        <taxon>Bacteria</taxon>
        <taxon>Pseudomonadati</taxon>
        <taxon>Pseudomonadota</taxon>
        <taxon>Gammaproteobacteria</taxon>
        <taxon>Alteromonadales</taxon>
        <taxon>Pseudoalteromonadaceae</taxon>
        <taxon>Pseudoalteromonas</taxon>
    </lineage>
</organism>
<keyword evidence="1" id="KW-1133">Transmembrane helix</keyword>
<name>A0A0L0ESA0_9GAMM</name>
<gene>
    <name evidence="2" type="ORF">AC626_12025</name>
</gene>
<dbReference type="OrthoDB" id="116789at2"/>
<dbReference type="PATRIC" id="fig|43658.6.peg.5532"/>
<feature type="transmembrane region" description="Helical" evidence="1">
    <location>
        <begin position="218"/>
        <end position="235"/>
    </location>
</feature>
<proteinExistence type="predicted"/>
<reference evidence="3" key="1">
    <citation type="submission" date="2015-07" db="EMBL/GenBank/DDBJ databases">
        <title>Draft genome sequence of a Pseudoalteromonas rubra strain, OCN096, isolated from Kaneohe Bay, Oahu, Hawaii.</title>
        <authorList>
            <person name="Beurmann S."/>
            <person name="Ushijima B."/>
            <person name="Belcaid M."/>
            <person name="Callahan S.M."/>
            <person name="Aeby G.S."/>
        </authorList>
    </citation>
    <scope>NUCLEOTIDE SEQUENCE [LARGE SCALE GENOMIC DNA]</scope>
    <source>
        <strain evidence="3">OCN096</strain>
    </source>
</reference>
<feature type="transmembrane region" description="Helical" evidence="1">
    <location>
        <begin position="247"/>
        <end position="268"/>
    </location>
</feature>
<keyword evidence="1" id="KW-0472">Membrane</keyword>
<sequence>MELVNCYIDAVRRNLSADMRDEVSEELASNILSAQQEKESQLGRSMTSDETIELLNSFGHPEQFAGQYTKRTSLISSDWFPLYKQVLAFTIKLVAVFFVLNGVFTLLVNDNIVMLFLALSTAYDIFHTSVLMAVVVTACFYYLDGSSLGVRLLDSWRLGALKSDYVVSPYIPFANSFKHLAFAVLALIVVNSDYDLFALLPQSNQIESVQISTLLSDLLYGFSAVLAALVVLNTFNLLQPYWSRIKLLGYTLLMGALMILLLILVLSGDNVLLTAASADVAAELMATINLYIRVSAAILIGVLGYESMKEWRQFFNLYRK</sequence>
<comment type="caution">
    <text evidence="2">The sequence shown here is derived from an EMBL/GenBank/DDBJ whole genome shotgun (WGS) entry which is preliminary data.</text>
</comment>
<dbReference type="Proteomes" id="UP000036850">
    <property type="component" value="Unassembled WGS sequence"/>
</dbReference>
<protein>
    <submittedName>
        <fullName evidence="2">Uncharacterized protein</fullName>
    </submittedName>
</protein>
<feature type="transmembrane region" description="Helical" evidence="1">
    <location>
        <begin position="125"/>
        <end position="143"/>
    </location>
</feature>
<dbReference type="AlphaFoldDB" id="A0A0L0ESA0"/>
<evidence type="ECO:0000313" key="2">
    <source>
        <dbReference type="EMBL" id="KNC67235.1"/>
    </source>
</evidence>